<sequence length="140" mass="15992">MIFYPKLLTVHAKKRFKNNLSFNPEKEKTSLFGYLSFIDNLSFCLVPSIGINSIYIIEGILCCAKSIKTIELYDMSTILMPDSAKSGKIVISEELNRDKQAHYKTKVSSLKYKEMKSVIEIINNKIFSNVQISKDSPNEK</sequence>
<comment type="caution">
    <text evidence="1">The sequence shown here is derived from an EMBL/GenBank/DDBJ whole genome shotgun (WGS) entry which is preliminary data.</text>
</comment>
<dbReference type="Proteomes" id="UP000789396">
    <property type="component" value="Unassembled WGS sequence"/>
</dbReference>
<dbReference type="AlphaFoldDB" id="A0A9N9IS70"/>
<protein>
    <submittedName>
        <fullName evidence="1">14040_t:CDS:1</fullName>
    </submittedName>
</protein>
<reference evidence="1" key="1">
    <citation type="submission" date="2021-06" db="EMBL/GenBank/DDBJ databases">
        <authorList>
            <person name="Kallberg Y."/>
            <person name="Tangrot J."/>
            <person name="Rosling A."/>
        </authorList>
    </citation>
    <scope>NUCLEOTIDE SEQUENCE</scope>
    <source>
        <strain evidence="1">IN212</strain>
    </source>
</reference>
<dbReference type="EMBL" id="CAJVPZ010034391">
    <property type="protein sequence ID" value="CAG8746585.1"/>
    <property type="molecule type" value="Genomic_DNA"/>
</dbReference>
<feature type="non-terminal residue" evidence="1">
    <location>
        <position position="140"/>
    </location>
</feature>
<name>A0A9N9IS70_9GLOM</name>
<dbReference type="OrthoDB" id="10590254at2759"/>
<keyword evidence="2" id="KW-1185">Reference proteome</keyword>
<organism evidence="1 2">
    <name type="scientific">Racocetra fulgida</name>
    <dbReference type="NCBI Taxonomy" id="60492"/>
    <lineage>
        <taxon>Eukaryota</taxon>
        <taxon>Fungi</taxon>
        <taxon>Fungi incertae sedis</taxon>
        <taxon>Mucoromycota</taxon>
        <taxon>Glomeromycotina</taxon>
        <taxon>Glomeromycetes</taxon>
        <taxon>Diversisporales</taxon>
        <taxon>Gigasporaceae</taxon>
        <taxon>Racocetra</taxon>
    </lineage>
</organism>
<gene>
    <name evidence="1" type="ORF">RFULGI_LOCUS13277</name>
</gene>
<accession>A0A9N9IS70</accession>
<evidence type="ECO:0000313" key="2">
    <source>
        <dbReference type="Proteomes" id="UP000789396"/>
    </source>
</evidence>
<proteinExistence type="predicted"/>
<evidence type="ECO:0000313" key="1">
    <source>
        <dbReference type="EMBL" id="CAG8746585.1"/>
    </source>
</evidence>